<dbReference type="EMBL" id="CP081864">
    <property type="protein sequence ID" value="QZN94143.1"/>
    <property type="molecule type" value="Genomic_DNA"/>
</dbReference>
<dbReference type="RefSeq" id="WP_222157274.1">
    <property type="nucleotide sequence ID" value="NZ_CP081864.1"/>
</dbReference>
<proteinExistence type="predicted"/>
<name>A0ABX9AH52_9ENTR</name>
<evidence type="ECO:0000313" key="1">
    <source>
        <dbReference type="EMBL" id="QZN94143.1"/>
    </source>
</evidence>
<protein>
    <submittedName>
        <fullName evidence="1">Uncharacterized protein</fullName>
    </submittedName>
</protein>
<accession>A0ABX9AH52</accession>
<gene>
    <name evidence="1" type="ORF">K6K13_12140</name>
</gene>
<evidence type="ECO:0000313" key="2">
    <source>
        <dbReference type="Proteomes" id="UP000825886"/>
    </source>
</evidence>
<dbReference type="Proteomes" id="UP000825886">
    <property type="component" value="Chromosome"/>
</dbReference>
<sequence>MQYAFAGWPIAGRPETQFDPIRSIEHHYSNIVTSQSFKNKSWLQRLFEQLIATVNQKGNPNA</sequence>
<keyword evidence="2" id="KW-1185">Reference proteome</keyword>
<reference evidence="1 2" key="1">
    <citation type="submission" date="2021-08" db="EMBL/GenBank/DDBJ databases">
        <title>Culture and genomic analysis of Symbiopectobacterium purcellii sp. nov. gen. nov., isolated from the leafhopper Empoasca decipiens.</title>
        <authorList>
            <person name="Nadal-Jimenez P."/>
            <person name="Siozios S."/>
            <person name="Halliday N."/>
            <person name="Camara M."/>
            <person name="Hurst G.D.D."/>
        </authorList>
    </citation>
    <scope>NUCLEOTIDE SEQUENCE [LARGE SCALE GENOMIC DNA]</scope>
    <source>
        <strain evidence="1 2">SyEd1</strain>
    </source>
</reference>
<organism evidence="1 2">
    <name type="scientific">Symbiopectobacterium purcellii</name>
    <dbReference type="NCBI Taxonomy" id="2871826"/>
    <lineage>
        <taxon>Bacteria</taxon>
        <taxon>Pseudomonadati</taxon>
        <taxon>Pseudomonadota</taxon>
        <taxon>Gammaproteobacteria</taxon>
        <taxon>Enterobacterales</taxon>
        <taxon>Enterobacteriaceae</taxon>
    </lineage>
</organism>